<feature type="non-terminal residue" evidence="2">
    <location>
        <position position="182"/>
    </location>
</feature>
<dbReference type="EMBL" id="CAJVPJ010004998">
    <property type="protein sequence ID" value="CAG8657598.1"/>
    <property type="molecule type" value="Genomic_DNA"/>
</dbReference>
<organism evidence="2 3">
    <name type="scientific">Paraglomus occultum</name>
    <dbReference type="NCBI Taxonomy" id="144539"/>
    <lineage>
        <taxon>Eukaryota</taxon>
        <taxon>Fungi</taxon>
        <taxon>Fungi incertae sedis</taxon>
        <taxon>Mucoromycota</taxon>
        <taxon>Glomeromycotina</taxon>
        <taxon>Glomeromycetes</taxon>
        <taxon>Paraglomerales</taxon>
        <taxon>Paraglomeraceae</taxon>
        <taxon>Paraglomus</taxon>
    </lineage>
</organism>
<protein>
    <submittedName>
        <fullName evidence="2">549_t:CDS:1</fullName>
    </submittedName>
</protein>
<evidence type="ECO:0000313" key="3">
    <source>
        <dbReference type="Proteomes" id="UP000789572"/>
    </source>
</evidence>
<evidence type="ECO:0000313" key="2">
    <source>
        <dbReference type="EMBL" id="CAG8657598.1"/>
    </source>
</evidence>
<dbReference type="AlphaFoldDB" id="A0A9N9E1W5"/>
<gene>
    <name evidence="2" type="ORF">POCULU_LOCUS10286</name>
</gene>
<name>A0A9N9E1W5_9GLOM</name>
<sequence length="182" mass="19819">PQTFIDFINDIRRRYPPLPPPTPTSFGERVATVTEFIPLKDHNTDLAIGIEKIQASMAEASKDIPIKANLNILLCGGAAGIDEIQKIMSSNLHGPNEQKKPSLPGENLSAQDPPTESGLSLLKDILFHLGSCMTDCTSGTYMQTFVSGMVRRAVVEAAEPTGYHIHPLSCLMLTMASRMEII</sequence>
<comment type="caution">
    <text evidence="2">The sequence shown here is derived from an EMBL/GenBank/DDBJ whole genome shotgun (WGS) entry which is preliminary data.</text>
</comment>
<keyword evidence="3" id="KW-1185">Reference proteome</keyword>
<reference evidence="2" key="1">
    <citation type="submission" date="2021-06" db="EMBL/GenBank/DDBJ databases">
        <authorList>
            <person name="Kallberg Y."/>
            <person name="Tangrot J."/>
            <person name="Rosling A."/>
        </authorList>
    </citation>
    <scope>NUCLEOTIDE SEQUENCE</scope>
    <source>
        <strain evidence="2">IA702</strain>
    </source>
</reference>
<accession>A0A9N9E1W5</accession>
<proteinExistence type="predicted"/>
<feature type="region of interest" description="Disordered" evidence="1">
    <location>
        <begin position="91"/>
        <end position="115"/>
    </location>
</feature>
<feature type="non-terminal residue" evidence="2">
    <location>
        <position position="1"/>
    </location>
</feature>
<dbReference type="Proteomes" id="UP000789572">
    <property type="component" value="Unassembled WGS sequence"/>
</dbReference>
<evidence type="ECO:0000256" key="1">
    <source>
        <dbReference type="SAM" id="MobiDB-lite"/>
    </source>
</evidence>